<dbReference type="PANTHER" id="PTHR33175">
    <property type="entry name" value="DNA-BINDING PROTEIN HU"/>
    <property type="match status" value="1"/>
</dbReference>
<protein>
    <submittedName>
        <fullName evidence="6">DNA-binding protein HU-beta</fullName>
    </submittedName>
</protein>
<organism evidence="6 7">
    <name type="scientific">Maricaulis salignorans</name>
    <dbReference type="NCBI Taxonomy" id="144026"/>
    <lineage>
        <taxon>Bacteria</taxon>
        <taxon>Pseudomonadati</taxon>
        <taxon>Pseudomonadota</taxon>
        <taxon>Alphaproteobacteria</taxon>
        <taxon>Maricaulales</taxon>
        <taxon>Maricaulaceae</taxon>
        <taxon>Maricaulis</taxon>
    </lineage>
</organism>
<evidence type="ECO:0000256" key="3">
    <source>
        <dbReference type="ARBA" id="ARBA00023125"/>
    </source>
</evidence>
<keyword evidence="3 6" id="KW-0238">DNA-binding</keyword>
<dbReference type="GO" id="GO:0003677">
    <property type="term" value="F:DNA binding"/>
    <property type="evidence" value="ECO:0007669"/>
    <property type="project" value="UniProtKB-KW"/>
</dbReference>
<dbReference type="STRING" id="144026.SAMN04488568_10488"/>
<dbReference type="GO" id="GO:0030261">
    <property type="term" value="P:chromosome condensation"/>
    <property type="evidence" value="ECO:0007669"/>
    <property type="project" value="UniProtKB-KW"/>
</dbReference>
<dbReference type="GO" id="GO:0030527">
    <property type="term" value="F:structural constituent of chromatin"/>
    <property type="evidence" value="ECO:0007669"/>
    <property type="project" value="InterPro"/>
</dbReference>
<evidence type="ECO:0000256" key="2">
    <source>
        <dbReference type="ARBA" id="ARBA00023067"/>
    </source>
</evidence>
<dbReference type="Proteomes" id="UP000199759">
    <property type="component" value="Unassembled WGS sequence"/>
</dbReference>
<keyword evidence="2" id="KW-0226">DNA condensation</keyword>
<dbReference type="EMBL" id="FNHG01000004">
    <property type="protein sequence ID" value="SDM03844.1"/>
    <property type="molecule type" value="Genomic_DNA"/>
</dbReference>
<evidence type="ECO:0000256" key="1">
    <source>
        <dbReference type="ARBA" id="ARBA00010529"/>
    </source>
</evidence>
<dbReference type="Gene3D" id="4.10.520.10">
    <property type="entry name" value="IHF-like DNA-binding proteins"/>
    <property type="match status" value="1"/>
</dbReference>
<accession>A0A1G9PYM4</accession>
<reference evidence="6 7" key="1">
    <citation type="submission" date="2016-10" db="EMBL/GenBank/DDBJ databases">
        <authorList>
            <person name="de Groot N.N."/>
        </authorList>
    </citation>
    <scope>NUCLEOTIDE SEQUENCE [LARGE SCALE GENOMIC DNA]</scope>
    <source>
        <strain evidence="6 7">DSM 16077</strain>
    </source>
</reference>
<dbReference type="OrthoDB" id="9799835at2"/>
<dbReference type="InterPro" id="IPR000119">
    <property type="entry name" value="Hist_DNA-bd"/>
</dbReference>
<name>A0A1G9PYM4_9PROT</name>
<comment type="similarity">
    <text evidence="1 4">Belongs to the bacterial histone-like protein family.</text>
</comment>
<dbReference type="SUPFAM" id="SSF47729">
    <property type="entry name" value="IHF-like DNA-binding proteins"/>
    <property type="match status" value="1"/>
</dbReference>
<feature type="compositionally biased region" description="Basic and acidic residues" evidence="5">
    <location>
        <begin position="61"/>
        <end position="70"/>
    </location>
</feature>
<evidence type="ECO:0000256" key="5">
    <source>
        <dbReference type="SAM" id="MobiDB-lite"/>
    </source>
</evidence>
<evidence type="ECO:0000313" key="6">
    <source>
        <dbReference type="EMBL" id="SDM03844.1"/>
    </source>
</evidence>
<dbReference type="CDD" id="cd13831">
    <property type="entry name" value="HU"/>
    <property type="match status" value="1"/>
</dbReference>
<dbReference type="AlphaFoldDB" id="A0A1G9PYM4"/>
<evidence type="ECO:0000313" key="7">
    <source>
        <dbReference type="Proteomes" id="UP000199759"/>
    </source>
</evidence>
<feature type="compositionally biased region" description="Low complexity" evidence="5">
    <location>
        <begin position="73"/>
        <end position="88"/>
    </location>
</feature>
<keyword evidence="7" id="KW-1185">Reference proteome</keyword>
<dbReference type="Pfam" id="PF00216">
    <property type="entry name" value="Bac_DNA_binding"/>
    <property type="match status" value="1"/>
</dbReference>
<dbReference type="PANTHER" id="PTHR33175:SF3">
    <property type="entry name" value="DNA-BINDING PROTEIN HU-BETA"/>
    <property type="match status" value="1"/>
</dbReference>
<feature type="region of interest" description="Disordered" evidence="5">
    <location>
        <begin position="61"/>
        <end position="88"/>
    </location>
</feature>
<dbReference type="SMART" id="SM00411">
    <property type="entry name" value="BHL"/>
    <property type="match status" value="1"/>
</dbReference>
<dbReference type="RefSeq" id="WP_091767795.1">
    <property type="nucleotide sequence ID" value="NZ_FNHG01000004.1"/>
</dbReference>
<gene>
    <name evidence="6" type="ORF">SAMN04488568_10488</name>
</gene>
<dbReference type="PRINTS" id="PR01727">
    <property type="entry name" value="DNABINDINGHU"/>
</dbReference>
<sequence length="88" mass="9340">MNKSDLAKAVSEKTGLSRTQAGDAVDAAIDAIIGSVKGNDSVQLAGFGTFHAKHREAREVRNPRTGEKMMSKARTQAAFRPAAALKDI</sequence>
<evidence type="ECO:0000256" key="4">
    <source>
        <dbReference type="RuleBase" id="RU003939"/>
    </source>
</evidence>
<proteinExistence type="inferred from homology"/>
<dbReference type="InterPro" id="IPR010992">
    <property type="entry name" value="IHF-like_DNA-bd_dom_sf"/>
</dbReference>
<dbReference type="GO" id="GO:0005829">
    <property type="term" value="C:cytosol"/>
    <property type="evidence" value="ECO:0007669"/>
    <property type="project" value="TreeGrafter"/>
</dbReference>